<evidence type="ECO:0000313" key="3">
    <source>
        <dbReference type="Proteomes" id="UP001652628"/>
    </source>
</evidence>
<keyword evidence="1" id="KW-0175">Coiled coil</keyword>
<accession>A0ABM4TXR5</accession>
<evidence type="ECO:0000256" key="2">
    <source>
        <dbReference type="SAM" id="MobiDB-lite"/>
    </source>
</evidence>
<dbReference type="GeneID" id="139354427"/>
<evidence type="ECO:0000256" key="1">
    <source>
        <dbReference type="SAM" id="Coils"/>
    </source>
</evidence>
<organism evidence="3 4">
    <name type="scientific">Drosophila suzukii</name>
    <name type="common">Spotted-wing drosophila fruit fly</name>
    <dbReference type="NCBI Taxonomy" id="28584"/>
    <lineage>
        <taxon>Eukaryota</taxon>
        <taxon>Metazoa</taxon>
        <taxon>Ecdysozoa</taxon>
        <taxon>Arthropoda</taxon>
        <taxon>Hexapoda</taxon>
        <taxon>Insecta</taxon>
        <taxon>Pterygota</taxon>
        <taxon>Neoptera</taxon>
        <taxon>Endopterygota</taxon>
        <taxon>Diptera</taxon>
        <taxon>Brachycera</taxon>
        <taxon>Muscomorpha</taxon>
        <taxon>Ephydroidea</taxon>
        <taxon>Drosophilidae</taxon>
        <taxon>Drosophila</taxon>
        <taxon>Sophophora</taxon>
    </lineage>
</organism>
<name>A0ABM4TXR5_DROSZ</name>
<dbReference type="RefSeq" id="XP_070854761.1">
    <property type="nucleotide sequence ID" value="XM_070998660.1"/>
</dbReference>
<keyword evidence="3" id="KW-1185">Reference proteome</keyword>
<feature type="region of interest" description="Disordered" evidence="2">
    <location>
        <begin position="1"/>
        <end position="24"/>
    </location>
</feature>
<reference evidence="4" key="1">
    <citation type="submission" date="2025-08" db="UniProtKB">
        <authorList>
            <consortium name="RefSeq"/>
        </authorList>
    </citation>
    <scope>IDENTIFICATION</scope>
</reference>
<dbReference type="Proteomes" id="UP001652628">
    <property type="component" value="Chromosome 2"/>
</dbReference>
<proteinExistence type="predicted"/>
<sequence>MGSSAPPTKRTRNNAGTASERISDVNSPQLLELLKTRFEEQTEKIESAVREAEQRMLRSLMDRLDKIAGEVKQMDARVLTLEREVADLHSMRDRMGERVETLNREVENLQAAGQRLGALEARMATQCRETSSCDLRVHGVPYVEGEDLRALYHKLCFNLQLTPPPRVCDIFRARKSQQTHVDPVIIIKMLSPREKIKLLGQVGMYRREHKKQLSLQFLGFNSEALIYINEQLLKEHYLIFKEAMRMKKHKILTAVFTRRGLVHVRCTRREGVCCINSMEELSSINLSPDPLSTSLTNASAGPEADSFRS</sequence>
<evidence type="ECO:0000313" key="4">
    <source>
        <dbReference type="RefSeq" id="XP_070854761.1"/>
    </source>
</evidence>
<gene>
    <name evidence="4" type="primary">LOC139354427</name>
</gene>
<protein>
    <submittedName>
        <fullName evidence="4">Golgin subfamily A member 6-like protein 4</fullName>
    </submittedName>
</protein>
<feature type="coiled-coil region" evidence="1">
    <location>
        <begin position="31"/>
        <end position="122"/>
    </location>
</feature>